<evidence type="ECO:0000256" key="1">
    <source>
        <dbReference type="ARBA" id="ARBA00022801"/>
    </source>
</evidence>
<evidence type="ECO:0000259" key="5">
    <source>
        <dbReference type="PROSITE" id="PS50056"/>
    </source>
</evidence>
<feature type="compositionally biased region" description="Polar residues" evidence="3">
    <location>
        <begin position="423"/>
        <end position="436"/>
    </location>
</feature>
<dbReference type="CDD" id="cd14506">
    <property type="entry name" value="PTP_PTPDC1"/>
    <property type="match status" value="1"/>
</dbReference>
<feature type="domain" description="Tyrosine-protein phosphatase" evidence="4">
    <location>
        <begin position="80"/>
        <end position="244"/>
    </location>
</feature>
<organism evidence="6 7">
    <name type="scientific">Clytia hemisphaerica</name>
    <dbReference type="NCBI Taxonomy" id="252671"/>
    <lineage>
        <taxon>Eukaryota</taxon>
        <taxon>Metazoa</taxon>
        <taxon>Cnidaria</taxon>
        <taxon>Hydrozoa</taxon>
        <taxon>Hydroidolina</taxon>
        <taxon>Leptothecata</taxon>
        <taxon>Obeliida</taxon>
        <taxon>Clytiidae</taxon>
        <taxon>Clytia</taxon>
    </lineage>
</organism>
<keyword evidence="1" id="KW-0378">Hydrolase</keyword>
<feature type="compositionally biased region" description="Basic and acidic residues" evidence="3">
    <location>
        <begin position="366"/>
        <end position="405"/>
    </location>
</feature>
<protein>
    <submittedName>
        <fullName evidence="6">Uncharacterized protein</fullName>
    </submittedName>
</protein>
<dbReference type="InterPro" id="IPR029021">
    <property type="entry name" value="Prot-tyrosine_phosphatase-like"/>
</dbReference>
<dbReference type="InterPro" id="IPR050561">
    <property type="entry name" value="PTP"/>
</dbReference>
<dbReference type="PANTHER" id="PTHR23339">
    <property type="entry name" value="TYROSINE SPECIFIC PROTEIN PHOSPHATASE AND DUAL SPECIFICITY PROTEIN PHOSPHATASE"/>
    <property type="match status" value="1"/>
</dbReference>
<reference evidence="6" key="1">
    <citation type="submission" date="2021-01" db="UniProtKB">
        <authorList>
            <consortium name="EnsemblMetazoa"/>
        </authorList>
    </citation>
    <scope>IDENTIFICATION</scope>
</reference>
<name>A0A7M5V3Q2_9CNID</name>
<dbReference type="PROSITE" id="PS50056">
    <property type="entry name" value="TYR_PHOSPHATASE_2"/>
    <property type="match status" value="1"/>
</dbReference>
<feature type="compositionally biased region" description="Polar residues" evidence="3">
    <location>
        <begin position="406"/>
        <end position="415"/>
    </location>
</feature>
<dbReference type="AlphaFoldDB" id="A0A7M5V3Q2"/>
<dbReference type="InterPro" id="IPR003595">
    <property type="entry name" value="Tyr_Pase_cat"/>
</dbReference>
<dbReference type="GO" id="GO:0060271">
    <property type="term" value="P:cilium assembly"/>
    <property type="evidence" value="ECO:0007669"/>
    <property type="project" value="InterPro"/>
</dbReference>
<dbReference type="EnsemblMetazoa" id="CLYHEMT002895.4">
    <property type="protein sequence ID" value="CLYHEMP002895.4"/>
    <property type="gene ID" value="CLYHEMG002895"/>
</dbReference>
<dbReference type="InterPro" id="IPR016130">
    <property type="entry name" value="Tyr_Pase_AS"/>
</dbReference>
<dbReference type="FunFam" id="3.90.190.10:FF:000157">
    <property type="entry name" value="Protein-tyrosine phosphatase"/>
    <property type="match status" value="1"/>
</dbReference>
<accession>A0A7M5V3Q2</accession>
<sequence length="688" mass="78523">MNPDSDSIKWVITKDDYSTASILNEIQKLPEPKYSAFGERIRHVAPTAMQCSMFCGGKQCKYCNPARFKKEPNQDAINGLYSAWVTSNILATSRPSTTAIKQYNIIEQFQKKEIRSIINLQHPGEHAACGFGLEAGGFTYVPQDFMDNDVFFYNFGWNDYGVRSLQSILDMVKVFDFALSKGKAAVHCHAGLGRTGVLIACYLIYSMRLTSHEAIMKVREARPKAIQTRGQINCVNDFASYIKPMWKIFSDDEDVIMYTFTLKQFMNRQRNLLHGEEARTLRFVPKIVYAICSRLLVLADIEFDLSKSAIVTHFGFMKNAPICNKNNQANEDESNASTNDDSLDVMTKTQFPVEEEPFAGSSGAEDEPKHSGHPYHSDEEVLEDHHQKFKRQEDDSDEPRLDQQLKAHSSPNVASSDCHDQQNDILNRTFTGSTSKKGAIHLEPIAPRKTKRKKKKGLQDRMKELNAIEERNNNGESNDDFLNTSLPPVLKDVQIKKRQKNGYKQKKNVFKPDQISLASFSSLANEGLCEEEIVFKHLAFRTSDLTVSTNIERYKRKLNNEDLAWDQIGQENNIAVLTGLLWSWFSQLQSPVVTEEVLGILKENIDTHENAADHIDRDIWKMVKFFIVFLSKLNGTKEYEDRVLRRFSVIVTNDDFSKDTIERDVSIQDASPGLQFFKFVSSWLQSMK</sequence>
<evidence type="ECO:0000313" key="6">
    <source>
        <dbReference type="EnsemblMetazoa" id="CLYHEMP002895.4"/>
    </source>
</evidence>
<dbReference type="Proteomes" id="UP000594262">
    <property type="component" value="Unplaced"/>
</dbReference>
<feature type="region of interest" description="Disordered" evidence="3">
    <location>
        <begin position="356"/>
        <end position="459"/>
    </location>
</feature>
<keyword evidence="2" id="KW-0904">Protein phosphatase</keyword>
<evidence type="ECO:0000256" key="2">
    <source>
        <dbReference type="ARBA" id="ARBA00022912"/>
    </source>
</evidence>
<dbReference type="PROSITE" id="PS50054">
    <property type="entry name" value="TYR_PHOSPHATASE_DUAL"/>
    <property type="match status" value="1"/>
</dbReference>
<dbReference type="SUPFAM" id="SSF52799">
    <property type="entry name" value="(Phosphotyrosine protein) phosphatases II"/>
    <property type="match status" value="1"/>
</dbReference>
<keyword evidence="7" id="KW-1185">Reference proteome</keyword>
<dbReference type="Pfam" id="PF00782">
    <property type="entry name" value="DSPc"/>
    <property type="match status" value="1"/>
</dbReference>
<dbReference type="InterPro" id="IPR000387">
    <property type="entry name" value="Tyr_Pase_dom"/>
</dbReference>
<dbReference type="GeneID" id="136817988"/>
<dbReference type="RefSeq" id="XP_066930460.1">
    <property type="nucleotide sequence ID" value="XM_067074359.1"/>
</dbReference>
<dbReference type="OrthoDB" id="542013at2759"/>
<dbReference type="InterPro" id="IPR000340">
    <property type="entry name" value="Dual-sp_phosphatase_cat-dom"/>
</dbReference>
<dbReference type="InterPro" id="IPR049573">
    <property type="entry name" value="PTPDC1_PTP"/>
</dbReference>
<evidence type="ECO:0000256" key="3">
    <source>
        <dbReference type="SAM" id="MobiDB-lite"/>
    </source>
</evidence>
<dbReference type="Gene3D" id="3.90.190.10">
    <property type="entry name" value="Protein tyrosine phosphatase superfamily"/>
    <property type="match status" value="1"/>
</dbReference>
<dbReference type="SMART" id="SM00404">
    <property type="entry name" value="PTPc_motif"/>
    <property type="match status" value="1"/>
</dbReference>
<evidence type="ECO:0000259" key="4">
    <source>
        <dbReference type="PROSITE" id="PS50054"/>
    </source>
</evidence>
<dbReference type="PROSITE" id="PS00383">
    <property type="entry name" value="TYR_PHOSPHATASE_1"/>
    <property type="match status" value="1"/>
</dbReference>
<proteinExistence type="predicted"/>
<evidence type="ECO:0000313" key="7">
    <source>
        <dbReference type="Proteomes" id="UP000594262"/>
    </source>
</evidence>
<feature type="domain" description="Tyrosine specific protein phosphatases" evidence="5">
    <location>
        <begin position="166"/>
        <end position="233"/>
    </location>
</feature>
<dbReference type="InterPro" id="IPR020422">
    <property type="entry name" value="TYR_PHOSPHATASE_DUAL_dom"/>
</dbReference>
<dbReference type="SMART" id="SM00195">
    <property type="entry name" value="DSPc"/>
    <property type="match status" value="1"/>
</dbReference>
<dbReference type="GO" id="GO:0004725">
    <property type="term" value="F:protein tyrosine phosphatase activity"/>
    <property type="evidence" value="ECO:0007669"/>
    <property type="project" value="InterPro"/>
</dbReference>